<dbReference type="Proteomes" id="UP001148838">
    <property type="component" value="Unassembled WGS sequence"/>
</dbReference>
<evidence type="ECO:0000313" key="3">
    <source>
        <dbReference type="EMBL" id="KAJ4447383.1"/>
    </source>
</evidence>
<protein>
    <recommendedName>
        <fullName evidence="2">DDE-1 domain-containing protein</fullName>
    </recommendedName>
</protein>
<accession>A0ABQ8TM63</accession>
<organism evidence="3 4">
    <name type="scientific">Periplaneta americana</name>
    <name type="common">American cockroach</name>
    <name type="synonym">Blatta americana</name>
    <dbReference type="NCBI Taxonomy" id="6978"/>
    <lineage>
        <taxon>Eukaryota</taxon>
        <taxon>Metazoa</taxon>
        <taxon>Ecdysozoa</taxon>
        <taxon>Arthropoda</taxon>
        <taxon>Hexapoda</taxon>
        <taxon>Insecta</taxon>
        <taxon>Pterygota</taxon>
        <taxon>Neoptera</taxon>
        <taxon>Polyneoptera</taxon>
        <taxon>Dictyoptera</taxon>
        <taxon>Blattodea</taxon>
        <taxon>Blattoidea</taxon>
        <taxon>Blattidae</taxon>
        <taxon>Blattinae</taxon>
        <taxon>Periplaneta</taxon>
    </lineage>
</organism>
<keyword evidence="4" id="KW-1185">Reference proteome</keyword>
<dbReference type="InterPro" id="IPR004875">
    <property type="entry name" value="DDE_SF_endonuclease_dom"/>
</dbReference>
<feature type="region of interest" description="Disordered" evidence="1">
    <location>
        <begin position="129"/>
        <end position="153"/>
    </location>
</feature>
<name>A0ABQ8TM63_PERAM</name>
<evidence type="ECO:0000259" key="2">
    <source>
        <dbReference type="Pfam" id="PF03184"/>
    </source>
</evidence>
<sequence>MTSVVQPMDQGVIHNLKHMYRRQVVLQIINDDIRKRKIDLLDASRMLHKAWKQVTAQTIANCFRKAGFNNREVNTGTEIATEEPDEPISEQWQEIVPDVSYDTYVNFYDGVAVCGELTEEEIMQEVTRNHISSDENGGNDDENAVTEEPVPSPSEAFKMVEGVNDGRVLMFATDRNVELLAASDTIFSYALRCNPVGSLTDALVQARMPVLTSRQWQQYDAGIRPLRCDISVGGVERFGATSVLLSDFEEPSVLQFFSCVGFSSECISLMTESNTSMDNSRTAMVNSKETY</sequence>
<reference evidence="3 4" key="1">
    <citation type="journal article" date="2022" name="Allergy">
        <title>Genome assembly and annotation of Periplaneta americana reveal a comprehensive cockroach allergen profile.</title>
        <authorList>
            <person name="Wang L."/>
            <person name="Xiong Q."/>
            <person name="Saelim N."/>
            <person name="Wang L."/>
            <person name="Nong W."/>
            <person name="Wan A.T."/>
            <person name="Shi M."/>
            <person name="Liu X."/>
            <person name="Cao Q."/>
            <person name="Hui J.H.L."/>
            <person name="Sookrung N."/>
            <person name="Leung T.F."/>
            <person name="Tungtrongchitr A."/>
            <person name="Tsui S.K.W."/>
        </authorList>
    </citation>
    <scope>NUCLEOTIDE SEQUENCE [LARGE SCALE GENOMIC DNA]</scope>
    <source>
        <strain evidence="3">PWHHKU_190912</strain>
    </source>
</reference>
<gene>
    <name evidence="3" type="ORF">ANN_09389</name>
</gene>
<dbReference type="EMBL" id="JAJSOF020000005">
    <property type="protein sequence ID" value="KAJ4447383.1"/>
    <property type="molecule type" value="Genomic_DNA"/>
</dbReference>
<evidence type="ECO:0000313" key="4">
    <source>
        <dbReference type="Proteomes" id="UP001148838"/>
    </source>
</evidence>
<evidence type="ECO:0000256" key="1">
    <source>
        <dbReference type="SAM" id="MobiDB-lite"/>
    </source>
</evidence>
<dbReference type="Pfam" id="PF03184">
    <property type="entry name" value="DDE_1"/>
    <property type="match status" value="1"/>
</dbReference>
<proteinExistence type="predicted"/>
<feature type="domain" description="DDE-1" evidence="2">
    <location>
        <begin position="2"/>
        <end position="63"/>
    </location>
</feature>
<comment type="caution">
    <text evidence="3">The sequence shown here is derived from an EMBL/GenBank/DDBJ whole genome shotgun (WGS) entry which is preliminary data.</text>
</comment>